<dbReference type="Gene3D" id="3.60.21.10">
    <property type="match status" value="1"/>
</dbReference>
<dbReference type="InterPro" id="IPR008963">
    <property type="entry name" value="Purple_acid_Pase-like_N"/>
</dbReference>
<feature type="domain" description="Calcineurin-like phosphoesterase" evidence="3">
    <location>
        <begin position="145"/>
        <end position="339"/>
    </location>
</feature>
<evidence type="ECO:0000259" key="3">
    <source>
        <dbReference type="Pfam" id="PF00149"/>
    </source>
</evidence>
<dbReference type="RefSeq" id="WP_154725375.1">
    <property type="nucleotide sequence ID" value="NZ_UXHF01000004.1"/>
</dbReference>
<dbReference type="Pfam" id="PF16656">
    <property type="entry name" value="Pur_ac_phosph_N"/>
    <property type="match status" value="1"/>
</dbReference>
<evidence type="ECO:0000256" key="2">
    <source>
        <dbReference type="SAM" id="SignalP"/>
    </source>
</evidence>
<feature type="chain" id="PRO_5031436238" evidence="2">
    <location>
        <begin position="29"/>
        <end position="433"/>
    </location>
</feature>
<dbReference type="InterPro" id="IPR004843">
    <property type="entry name" value="Calcineurin-like_PHP"/>
</dbReference>
<keyword evidence="1 2" id="KW-0732">Signal</keyword>
<gene>
    <name evidence="5" type="primary">cpdA_1</name>
    <name evidence="5" type="ORF">BREV_BREV_00345</name>
</gene>
<evidence type="ECO:0000259" key="4">
    <source>
        <dbReference type="Pfam" id="PF16656"/>
    </source>
</evidence>
<dbReference type="Gene3D" id="2.60.40.380">
    <property type="entry name" value="Purple acid phosphatase-like, N-terminal"/>
    <property type="match status" value="1"/>
</dbReference>
<keyword evidence="6" id="KW-1185">Reference proteome</keyword>
<dbReference type="SUPFAM" id="SSF56300">
    <property type="entry name" value="Metallo-dependent phosphatases"/>
    <property type="match status" value="1"/>
</dbReference>
<dbReference type="InterPro" id="IPR003961">
    <property type="entry name" value="FN3_dom"/>
</dbReference>
<protein>
    <submittedName>
        <fullName evidence="5">3',5'-cyclic adenosine monophosphate phosphodiesterase CpdA</fullName>
    </submittedName>
</protein>
<dbReference type="Pfam" id="PF00149">
    <property type="entry name" value="Metallophos"/>
    <property type="match status" value="1"/>
</dbReference>
<dbReference type="PANTHER" id="PTHR22953">
    <property type="entry name" value="ACID PHOSPHATASE RELATED"/>
    <property type="match status" value="1"/>
</dbReference>
<dbReference type="CDD" id="cd00063">
    <property type="entry name" value="FN3"/>
    <property type="match status" value="1"/>
</dbReference>
<dbReference type="EMBL" id="UXHF01000004">
    <property type="protein sequence ID" value="VDC50868.1"/>
    <property type="molecule type" value="Genomic_DNA"/>
</dbReference>
<dbReference type="InterPro" id="IPR039331">
    <property type="entry name" value="PAPs-like"/>
</dbReference>
<dbReference type="AlphaFoldDB" id="A0A7Z9C7I4"/>
<proteinExistence type="predicted"/>
<dbReference type="SUPFAM" id="SSF49363">
    <property type="entry name" value="Purple acid phosphatase, N-terminal domain"/>
    <property type="match status" value="1"/>
</dbReference>
<dbReference type="Proteomes" id="UP000289220">
    <property type="component" value="Unassembled WGS sequence"/>
</dbReference>
<dbReference type="InterPro" id="IPR029052">
    <property type="entry name" value="Metallo-depent_PP-like"/>
</dbReference>
<reference evidence="5 6" key="1">
    <citation type="submission" date="2018-11" db="EMBL/GenBank/DDBJ databases">
        <authorList>
            <person name="Peiro R."/>
            <person name="Begona"/>
            <person name="Cbmso G."/>
            <person name="Lopez M."/>
            <person name="Gonzalez S."/>
            <person name="Sacristan E."/>
            <person name="Castillo E."/>
        </authorList>
    </citation>
    <scope>NUCLEOTIDE SEQUENCE [LARGE SCALE GENOMIC DNA]</scope>
    <source>
        <strain evidence="5">Brev_genome</strain>
    </source>
</reference>
<organism evidence="5 6">
    <name type="scientific">Brevundimonas mediterranea</name>
    <dbReference type="NCBI Taxonomy" id="74329"/>
    <lineage>
        <taxon>Bacteria</taxon>
        <taxon>Pseudomonadati</taxon>
        <taxon>Pseudomonadota</taxon>
        <taxon>Alphaproteobacteria</taxon>
        <taxon>Caulobacterales</taxon>
        <taxon>Caulobacteraceae</taxon>
        <taxon>Brevundimonas</taxon>
    </lineage>
</organism>
<accession>A0A7Z9C7I4</accession>
<dbReference type="InterPro" id="IPR015914">
    <property type="entry name" value="PAPs_N"/>
</dbReference>
<sequence>MRLSLRLAATLSCSVLAFAALQTVPAQAQTVSAPERVIVNLTETPSTSLAFNWRAEAGAGDGFIEYAILTPGPAYPAQAVRLPAQRTSAAFTTRDEQNVAADYYSVRLTGLTPDTQYVYRVGKEGAWSPWRQVKTAAAEVRPFTFLYMGDVQNDIRSMGGLAVRRALRQTPDAAFMLFAGDLINRADNDAEWGEWFDMDAHRLAETPSLMTPGNHEYMKPQGSTPQMLAPQWRLQFTLPENGPSDMLTETVYRVDYQGVRIISLDADMIDEDPQAAQDQFAWLERQLADNPSRWTVVFLHYPLYSTARGRSGEELQTALQPVFDRYHVDLVLAGHDHTYGRGRPHEQGPVYMVSNVGPKQYPLGDLNWTDRKASGVQVFQQVEVAGDRLTVRAFTMDGALYDAFQLDKPGAGPARLTDLKPATPELILRREDQ</sequence>
<feature type="signal peptide" evidence="2">
    <location>
        <begin position="1"/>
        <end position="28"/>
    </location>
</feature>
<feature type="domain" description="Purple acid phosphatase N-terminal" evidence="4">
    <location>
        <begin position="34"/>
        <end position="135"/>
    </location>
</feature>
<dbReference type="PANTHER" id="PTHR22953:SF153">
    <property type="entry name" value="PURPLE ACID PHOSPHATASE"/>
    <property type="match status" value="1"/>
</dbReference>
<evidence type="ECO:0000256" key="1">
    <source>
        <dbReference type="ARBA" id="ARBA00022729"/>
    </source>
</evidence>
<name>A0A7Z9C7I4_9CAUL</name>
<comment type="caution">
    <text evidence="5">The sequence shown here is derived from an EMBL/GenBank/DDBJ whole genome shotgun (WGS) entry which is preliminary data.</text>
</comment>
<dbReference type="GO" id="GO:0046872">
    <property type="term" value="F:metal ion binding"/>
    <property type="evidence" value="ECO:0007669"/>
    <property type="project" value="InterPro"/>
</dbReference>
<evidence type="ECO:0000313" key="6">
    <source>
        <dbReference type="Proteomes" id="UP000289220"/>
    </source>
</evidence>
<dbReference type="GO" id="GO:0003993">
    <property type="term" value="F:acid phosphatase activity"/>
    <property type="evidence" value="ECO:0007669"/>
    <property type="project" value="InterPro"/>
</dbReference>
<evidence type="ECO:0000313" key="5">
    <source>
        <dbReference type="EMBL" id="VDC50868.1"/>
    </source>
</evidence>